<dbReference type="InterPro" id="IPR023271">
    <property type="entry name" value="Aquaporin-like"/>
</dbReference>
<dbReference type="Proteomes" id="UP000885690">
    <property type="component" value="Unassembled WGS sequence"/>
</dbReference>
<dbReference type="Gene3D" id="1.20.1260.10">
    <property type="match status" value="1"/>
</dbReference>
<organism evidence="7">
    <name type="scientific">Thermosulfidibacter takaii</name>
    <dbReference type="NCBI Taxonomy" id="412593"/>
    <lineage>
        <taxon>Bacteria</taxon>
        <taxon>Pseudomonadati</taxon>
        <taxon>Thermosulfidibacterota</taxon>
        <taxon>Thermosulfidibacteria</taxon>
        <taxon>Thermosulfidibacterales</taxon>
        <taxon>Thermosulfidibacteraceae</taxon>
    </lineage>
</organism>
<evidence type="ECO:0000256" key="2">
    <source>
        <dbReference type="ARBA" id="ARBA00022692"/>
    </source>
</evidence>
<dbReference type="InterPro" id="IPR003251">
    <property type="entry name" value="Rr_diiron-bd_dom"/>
</dbReference>
<evidence type="ECO:0000256" key="5">
    <source>
        <dbReference type="SAM" id="Phobius"/>
    </source>
</evidence>
<dbReference type="GO" id="GO:0046872">
    <property type="term" value="F:metal ion binding"/>
    <property type="evidence" value="ECO:0007669"/>
    <property type="project" value="InterPro"/>
</dbReference>
<dbReference type="CDD" id="cd00657">
    <property type="entry name" value="Ferritin_like"/>
    <property type="match status" value="1"/>
</dbReference>
<dbReference type="InterPro" id="IPR000292">
    <property type="entry name" value="For/NO2_transpt"/>
</dbReference>
<gene>
    <name evidence="7" type="ORF">ENF32_04670</name>
</gene>
<dbReference type="SUPFAM" id="SSF47240">
    <property type="entry name" value="Ferritin-like"/>
    <property type="match status" value="1"/>
</dbReference>
<accession>A0A7C0U6Z2</accession>
<reference evidence="7" key="1">
    <citation type="journal article" date="2020" name="mSystems">
        <title>Genome- and Community-Level Interaction Insights into Carbon Utilization and Element Cycling Functions of Hydrothermarchaeota in Hydrothermal Sediment.</title>
        <authorList>
            <person name="Zhou Z."/>
            <person name="Liu Y."/>
            <person name="Xu W."/>
            <person name="Pan J."/>
            <person name="Luo Z.H."/>
            <person name="Li M."/>
        </authorList>
    </citation>
    <scope>NUCLEOTIDE SEQUENCE [LARGE SCALE GENOMIC DNA]</scope>
    <source>
        <strain evidence="7">HyVt-115</strain>
    </source>
</reference>
<dbReference type="InterPro" id="IPR009078">
    <property type="entry name" value="Ferritin-like_SF"/>
</dbReference>
<proteinExistence type="predicted"/>
<feature type="transmembrane region" description="Helical" evidence="5">
    <location>
        <begin position="335"/>
        <end position="355"/>
    </location>
</feature>
<sequence>MKYTIEKLLERLQDNLYSERAAMRIYWSQVDRVKDPDIALLLRSIASTEAHHAALLADRIRALGGEPQGDTPYEEKEIMALVEEMRTDEDLLRLNIILEDMAVNSYRQDAMASPDAETTQVLEKIMVDEAEHSQRFLQALFQLRERHKDEEGDALAVFTVAMEKGIKRLARPWLEMFMSGVIGALHVTFGAVAMAAAAGAVGGDANHGGALLVGALFFPIGFVLLKLSQSELFTENFLIPVIPVIDGKEHPGLLAKLWGLTLLGNMLGAVIFAFVVYLGGKGVLGSLPAGYLLSLTHHKLSRPFMETLMSAVFAGAIITTMTWLVLATRSDVAKLMAIWSCIFVMAVGSFTHVVVSTSEVLLGKVYGAQMTLGLWFSRLFLPASFGNLLGGMFLIALLHYLQVLHARKERSLYRRRREAALEKAIKEKLRL</sequence>
<dbReference type="PANTHER" id="PTHR30520">
    <property type="entry name" value="FORMATE TRANSPORTER-RELATED"/>
    <property type="match status" value="1"/>
</dbReference>
<dbReference type="AlphaFoldDB" id="A0A7C0U6Z2"/>
<dbReference type="EMBL" id="DQWS01000175">
    <property type="protein sequence ID" value="HDD53341.1"/>
    <property type="molecule type" value="Genomic_DNA"/>
</dbReference>
<dbReference type="GO" id="GO:0015499">
    <property type="term" value="F:formate transmembrane transporter activity"/>
    <property type="evidence" value="ECO:0007669"/>
    <property type="project" value="TreeGrafter"/>
</dbReference>
<evidence type="ECO:0000256" key="1">
    <source>
        <dbReference type="ARBA" id="ARBA00004141"/>
    </source>
</evidence>
<feature type="transmembrane region" description="Helical" evidence="5">
    <location>
        <begin position="207"/>
        <end position="225"/>
    </location>
</feature>
<feature type="transmembrane region" description="Helical" evidence="5">
    <location>
        <begin position="177"/>
        <end position="201"/>
    </location>
</feature>
<dbReference type="InterPro" id="IPR012347">
    <property type="entry name" value="Ferritin-like"/>
</dbReference>
<dbReference type="PANTHER" id="PTHR30520:SF2">
    <property type="entry name" value="INNER MEMBRANE PROTEIN YFDC"/>
    <property type="match status" value="1"/>
</dbReference>
<evidence type="ECO:0000259" key="6">
    <source>
        <dbReference type="Pfam" id="PF02915"/>
    </source>
</evidence>
<evidence type="ECO:0000256" key="4">
    <source>
        <dbReference type="ARBA" id="ARBA00023136"/>
    </source>
</evidence>
<keyword evidence="4 5" id="KW-0472">Membrane</keyword>
<evidence type="ECO:0000313" key="7">
    <source>
        <dbReference type="EMBL" id="HDD53341.1"/>
    </source>
</evidence>
<keyword evidence="3 5" id="KW-1133">Transmembrane helix</keyword>
<protein>
    <recommendedName>
        <fullName evidence="6">Rubrerythrin diiron-binding domain-containing protein</fullName>
    </recommendedName>
</protein>
<feature type="transmembrane region" description="Helical" evidence="5">
    <location>
        <begin position="257"/>
        <end position="278"/>
    </location>
</feature>
<name>A0A7C0U6Z2_9BACT</name>
<comment type="subcellular location">
    <subcellularLocation>
        <location evidence="1">Membrane</location>
        <topology evidence="1">Multi-pass membrane protein</topology>
    </subcellularLocation>
</comment>
<keyword evidence="2 5" id="KW-0812">Transmembrane</keyword>
<dbReference type="GO" id="GO:0016491">
    <property type="term" value="F:oxidoreductase activity"/>
    <property type="evidence" value="ECO:0007669"/>
    <property type="project" value="InterPro"/>
</dbReference>
<dbReference type="Pfam" id="PF01226">
    <property type="entry name" value="Form_Nir_trans"/>
    <property type="match status" value="1"/>
</dbReference>
<evidence type="ECO:0000256" key="3">
    <source>
        <dbReference type="ARBA" id="ARBA00022989"/>
    </source>
</evidence>
<feature type="transmembrane region" description="Helical" evidence="5">
    <location>
        <begin position="308"/>
        <end position="328"/>
    </location>
</feature>
<comment type="caution">
    <text evidence="7">The sequence shown here is derived from an EMBL/GenBank/DDBJ whole genome shotgun (WGS) entry which is preliminary data.</text>
</comment>
<dbReference type="GO" id="GO:0005886">
    <property type="term" value="C:plasma membrane"/>
    <property type="evidence" value="ECO:0007669"/>
    <property type="project" value="TreeGrafter"/>
</dbReference>
<feature type="transmembrane region" description="Helical" evidence="5">
    <location>
        <begin position="375"/>
        <end position="401"/>
    </location>
</feature>
<dbReference type="Pfam" id="PF02915">
    <property type="entry name" value="Rubrerythrin"/>
    <property type="match status" value="1"/>
</dbReference>
<feature type="domain" description="Rubrerythrin diiron-binding" evidence="6">
    <location>
        <begin position="11"/>
        <end position="139"/>
    </location>
</feature>
<dbReference type="Gene3D" id="1.20.1080.10">
    <property type="entry name" value="Glycerol uptake facilitator protein"/>
    <property type="match status" value="1"/>
</dbReference>